<dbReference type="EMBL" id="JACAZI010000003">
    <property type="protein sequence ID" value="KAF7364779.1"/>
    <property type="molecule type" value="Genomic_DNA"/>
</dbReference>
<evidence type="ECO:0000313" key="3">
    <source>
        <dbReference type="Proteomes" id="UP000620124"/>
    </source>
</evidence>
<organism evidence="2 3">
    <name type="scientific">Mycena venus</name>
    <dbReference type="NCBI Taxonomy" id="2733690"/>
    <lineage>
        <taxon>Eukaryota</taxon>
        <taxon>Fungi</taxon>
        <taxon>Dikarya</taxon>
        <taxon>Basidiomycota</taxon>
        <taxon>Agaricomycotina</taxon>
        <taxon>Agaricomycetes</taxon>
        <taxon>Agaricomycetidae</taxon>
        <taxon>Agaricales</taxon>
        <taxon>Marasmiineae</taxon>
        <taxon>Mycenaceae</taxon>
        <taxon>Mycena</taxon>
    </lineage>
</organism>
<protein>
    <submittedName>
        <fullName evidence="2">BTB domain-containing protein</fullName>
    </submittedName>
</protein>
<keyword evidence="3" id="KW-1185">Reference proteome</keyword>
<dbReference type="AlphaFoldDB" id="A0A8H7D758"/>
<comment type="caution">
    <text evidence="2">The sequence shown here is derived from an EMBL/GenBank/DDBJ whole genome shotgun (WGS) entry which is preliminary data.</text>
</comment>
<dbReference type="Proteomes" id="UP000620124">
    <property type="component" value="Unassembled WGS sequence"/>
</dbReference>
<evidence type="ECO:0000313" key="2">
    <source>
        <dbReference type="EMBL" id="KAF7364779.1"/>
    </source>
</evidence>
<accession>A0A8H7D758</accession>
<dbReference type="OrthoDB" id="2886395at2759"/>
<evidence type="ECO:0000256" key="1">
    <source>
        <dbReference type="SAM" id="MobiDB-lite"/>
    </source>
</evidence>
<feature type="region of interest" description="Disordered" evidence="1">
    <location>
        <begin position="1"/>
        <end position="24"/>
    </location>
</feature>
<sequence length="200" mass="22751">MDLDAASMKNEWFEDDEPSSPGPNQIVKDDKYFFDDGDCLFLAEGILFKLHKWSLCRDPESMFRGMFAIPQGPQDMTVLDPIPLSDSAEEFRALCWAVYALPNEIHRQITRDSLSPTRDANVKRLTDVAKMCHKYSLPAFESWALEMIRIQCQSPVHHLVRCTQEMLGQIMGLASLSIYYSRIELVFLVLDFGGQAPLGV</sequence>
<reference evidence="2" key="1">
    <citation type="submission" date="2020-05" db="EMBL/GenBank/DDBJ databases">
        <title>Mycena genomes resolve the evolution of fungal bioluminescence.</title>
        <authorList>
            <person name="Tsai I.J."/>
        </authorList>
    </citation>
    <scope>NUCLEOTIDE SEQUENCE</scope>
    <source>
        <strain evidence="2">CCC161011</strain>
    </source>
</reference>
<proteinExistence type="predicted"/>
<name>A0A8H7D758_9AGAR</name>
<gene>
    <name evidence="2" type="ORF">MVEN_00347800</name>
</gene>